<accession>A0AA38HLX7</accession>
<sequence>MVSISCHLANDPHLIKNIKLTSEPVPGWSGCNKAVGEGSLHSGKVLLIPNLKTSIISVGKISDNNNVIVFEDKQAMIIKRVVSLDQLLVSYCHSNARRNVLLELWENGNGKV</sequence>
<dbReference type="EMBL" id="JALNTZ010000113">
    <property type="protein sequence ID" value="KAJ3636422.1"/>
    <property type="molecule type" value="Genomic_DNA"/>
</dbReference>
<proteinExistence type="predicted"/>
<name>A0AA38HLX7_9CUCU</name>
<keyword evidence="2" id="KW-1185">Reference proteome</keyword>
<reference evidence="1" key="1">
    <citation type="journal article" date="2023" name="G3 (Bethesda)">
        <title>Whole genome assemblies of Zophobas morio and Tenebrio molitor.</title>
        <authorList>
            <person name="Kaur S."/>
            <person name="Stinson S.A."/>
            <person name="diCenzo G.C."/>
        </authorList>
    </citation>
    <scope>NUCLEOTIDE SEQUENCE</scope>
    <source>
        <strain evidence="1">QUZm001</strain>
    </source>
</reference>
<gene>
    <name evidence="1" type="ORF">Zmor_003976</name>
</gene>
<evidence type="ECO:0000313" key="1">
    <source>
        <dbReference type="EMBL" id="KAJ3636422.1"/>
    </source>
</evidence>
<organism evidence="1 2">
    <name type="scientific">Zophobas morio</name>
    <dbReference type="NCBI Taxonomy" id="2755281"/>
    <lineage>
        <taxon>Eukaryota</taxon>
        <taxon>Metazoa</taxon>
        <taxon>Ecdysozoa</taxon>
        <taxon>Arthropoda</taxon>
        <taxon>Hexapoda</taxon>
        <taxon>Insecta</taxon>
        <taxon>Pterygota</taxon>
        <taxon>Neoptera</taxon>
        <taxon>Endopterygota</taxon>
        <taxon>Coleoptera</taxon>
        <taxon>Polyphaga</taxon>
        <taxon>Cucujiformia</taxon>
        <taxon>Tenebrionidae</taxon>
        <taxon>Zophobas</taxon>
    </lineage>
</organism>
<dbReference type="AlphaFoldDB" id="A0AA38HLX7"/>
<evidence type="ECO:0000313" key="2">
    <source>
        <dbReference type="Proteomes" id="UP001168821"/>
    </source>
</evidence>
<comment type="caution">
    <text evidence="1">The sequence shown here is derived from an EMBL/GenBank/DDBJ whole genome shotgun (WGS) entry which is preliminary data.</text>
</comment>
<protein>
    <submittedName>
        <fullName evidence="1">Uncharacterized protein</fullName>
    </submittedName>
</protein>
<dbReference type="Proteomes" id="UP001168821">
    <property type="component" value="Unassembled WGS sequence"/>
</dbReference>